<keyword evidence="15 18" id="KW-1208">Phospholipid metabolism</keyword>
<dbReference type="InterPro" id="IPR002123">
    <property type="entry name" value="Plipid/glycerol_acylTrfase"/>
</dbReference>
<dbReference type="SUPFAM" id="SSF69593">
    <property type="entry name" value="Glycerol-3-phosphate (1)-acyltransferase"/>
    <property type="match status" value="1"/>
</dbReference>
<comment type="pathway">
    <text evidence="4">Lipid metabolism.</text>
</comment>
<keyword evidence="8" id="KW-1003">Cell membrane</keyword>
<dbReference type="SMART" id="SM00563">
    <property type="entry name" value="PlsC"/>
    <property type="match status" value="1"/>
</dbReference>
<comment type="pathway">
    <text evidence="3">Phospholipid metabolism; CDP-diacylglycerol biosynthesis; CDP-diacylglycerol from sn-glycerol 3-phosphate: step 2/3.</text>
</comment>
<dbReference type="PANTHER" id="PTHR10434">
    <property type="entry name" value="1-ACYL-SN-GLYCEROL-3-PHOSPHATE ACYLTRANSFERASE"/>
    <property type="match status" value="1"/>
</dbReference>
<evidence type="ECO:0000256" key="16">
    <source>
        <dbReference type="ARBA" id="ARBA00023315"/>
    </source>
</evidence>
<keyword evidence="21" id="KW-1185">Reference proteome</keyword>
<evidence type="ECO:0000256" key="12">
    <source>
        <dbReference type="ARBA" id="ARBA00023098"/>
    </source>
</evidence>
<evidence type="ECO:0000256" key="15">
    <source>
        <dbReference type="ARBA" id="ARBA00023264"/>
    </source>
</evidence>
<evidence type="ECO:0000256" key="10">
    <source>
        <dbReference type="ARBA" id="ARBA00022519"/>
    </source>
</evidence>
<comment type="domain">
    <text evidence="18">The HXXXXD motif is essential for acyltransferase activity and may constitute the binding site for the phosphate moiety of the glycerol-3-phosphate.</text>
</comment>
<dbReference type="EC" id="2.3.1.51" evidence="6 18"/>
<dbReference type="PANTHER" id="PTHR10434:SF59">
    <property type="entry name" value="1-ACYL-SN-GLYCEROL-3-PHOSPHATE ACYLTRANSFERASE"/>
    <property type="match status" value="1"/>
</dbReference>
<keyword evidence="14 18" id="KW-0594">Phospholipid biosynthesis</keyword>
<evidence type="ECO:0000256" key="3">
    <source>
        <dbReference type="ARBA" id="ARBA00004728"/>
    </source>
</evidence>
<evidence type="ECO:0000256" key="11">
    <source>
        <dbReference type="ARBA" id="ARBA00022679"/>
    </source>
</evidence>
<dbReference type="EMBL" id="AP028679">
    <property type="protein sequence ID" value="BEQ15688.1"/>
    <property type="molecule type" value="Genomic_DNA"/>
</dbReference>
<dbReference type="NCBIfam" id="TIGR00530">
    <property type="entry name" value="AGP_acyltrn"/>
    <property type="match status" value="1"/>
</dbReference>
<evidence type="ECO:0000256" key="9">
    <source>
        <dbReference type="ARBA" id="ARBA00022516"/>
    </source>
</evidence>
<evidence type="ECO:0000256" key="14">
    <source>
        <dbReference type="ARBA" id="ARBA00023209"/>
    </source>
</evidence>
<evidence type="ECO:0000259" key="19">
    <source>
        <dbReference type="SMART" id="SM00563"/>
    </source>
</evidence>
<dbReference type="GO" id="GO:0003841">
    <property type="term" value="F:1-acylglycerol-3-phosphate O-acyltransferase activity"/>
    <property type="evidence" value="ECO:0007669"/>
    <property type="project" value="UniProtKB-UniRule"/>
</dbReference>
<keyword evidence="11 18" id="KW-0808">Transferase</keyword>
<dbReference type="GO" id="GO:0005886">
    <property type="term" value="C:plasma membrane"/>
    <property type="evidence" value="ECO:0007669"/>
    <property type="project" value="UniProtKB-SubCell"/>
</dbReference>
<proteinExistence type="inferred from homology"/>
<keyword evidence="13" id="KW-0472">Membrane</keyword>
<dbReference type="AlphaFoldDB" id="A0AAU9F0T7"/>
<evidence type="ECO:0000256" key="18">
    <source>
        <dbReference type="RuleBase" id="RU361267"/>
    </source>
</evidence>
<dbReference type="RefSeq" id="WP_338600439.1">
    <property type="nucleotide sequence ID" value="NZ_AP028679.1"/>
</dbReference>
<evidence type="ECO:0000256" key="7">
    <source>
        <dbReference type="ARBA" id="ARBA00016139"/>
    </source>
</evidence>
<keyword evidence="10" id="KW-0997">Cell inner membrane</keyword>
<comment type="function">
    <text evidence="17">Converts lysophosphatidic acid (LPA) into phosphatidic acid by incorporating acyl moiety at the 2 position.</text>
</comment>
<evidence type="ECO:0000256" key="6">
    <source>
        <dbReference type="ARBA" id="ARBA00013211"/>
    </source>
</evidence>
<evidence type="ECO:0000313" key="20">
    <source>
        <dbReference type="EMBL" id="BEQ15688.1"/>
    </source>
</evidence>
<organism evidence="20 21">
    <name type="scientific">Desulfoferula mesophila</name>
    <dbReference type="NCBI Taxonomy" id="3058419"/>
    <lineage>
        <taxon>Bacteria</taxon>
        <taxon>Pseudomonadati</taxon>
        <taxon>Thermodesulfobacteriota</taxon>
        <taxon>Desulfarculia</taxon>
        <taxon>Desulfarculales</taxon>
        <taxon>Desulfarculaceae</taxon>
        <taxon>Desulfoferula</taxon>
    </lineage>
</organism>
<protein>
    <recommendedName>
        <fullName evidence="7 18">1-acyl-sn-glycerol-3-phosphate acyltransferase</fullName>
        <ecNumber evidence="6 18">2.3.1.51</ecNumber>
    </recommendedName>
</protein>
<evidence type="ECO:0000256" key="5">
    <source>
        <dbReference type="ARBA" id="ARBA00008655"/>
    </source>
</evidence>
<evidence type="ECO:0000256" key="2">
    <source>
        <dbReference type="ARBA" id="ARBA00004417"/>
    </source>
</evidence>
<keyword evidence="9 18" id="KW-0444">Lipid biosynthesis</keyword>
<comment type="subcellular location">
    <subcellularLocation>
        <location evidence="2">Cell inner membrane</location>
        <topology evidence="2">Peripheral membrane protein</topology>
    </subcellularLocation>
</comment>
<dbReference type="GO" id="GO:0006654">
    <property type="term" value="P:phosphatidic acid biosynthetic process"/>
    <property type="evidence" value="ECO:0007669"/>
    <property type="project" value="TreeGrafter"/>
</dbReference>
<dbReference type="Pfam" id="PF01553">
    <property type="entry name" value="Acyltransferase"/>
    <property type="match status" value="1"/>
</dbReference>
<evidence type="ECO:0000256" key="8">
    <source>
        <dbReference type="ARBA" id="ARBA00022475"/>
    </source>
</evidence>
<gene>
    <name evidence="20" type="ORF">FAK_27540</name>
</gene>
<evidence type="ECO:0000256" key="1">
    <source>
        <dbReference type="ARBA" id="ARBA00001141"/>
    </source>
</evidence>
<feature type="domain" description="Phospholipid/glycerol acyltransferase" evidence="19">
    <location>
        <begin position="58"/>
        <end position="172"/>
    </location>
</feature>
<dbReference type="Proteomes" id="UP001366166">
    <property type="component" value="Chromosome"/>
</dbReference>
<dbReference type="KEGG" id="dmp:FAK_27540"/>
<reference evidence="21" key="1">
    <citation type="journal article" date="2023" name="Arch. Microbiol.">
        <title>Desulfoferula mesophilus gen. nov. sp. nov., a mesophilic sulfate-reducing bacterium isolated from a brackish lake sediment.</title>
        <authorList>
            <person name="Watanabe T."/>
            <person name="Yabe T."/>
            <person name="Tsuji J.M."/>
            <person name="Fukui M."/>
        </authorList>
    </citation>
    <scope>NUCLEOTIDE SEQUENCE [LARGE SCALE GENOMIC DNA]</scope>
    <source>
        <strain evidence="21">12FAK</strain>
    </source>
</reference>
<comment type="similarity">
    <text evidence="5 18">Belongs to the 1-acyl-sn-glycerol-3-phosphate acyltransferase family.</text>
</comment>
<sequence>MVLLTIPFSLAAIIGGALGVNPHKLQWAPRGWARLLMRGILCRVRLVGGQDLDPEEAYVFAGNHASALDIPSLQSVMPKNFRWVAKKELFSIPLFGPALSALNNIPVDRSESRQAMQSLILASRRVSDGASVVIFPEGTRSEDGRLLPFKSGGFLLAIKSGKPVVPFYLHGTRQALANDRLLLDPGPIEVILGEPIKTEGLKAGDREDLSELVRERILELQRNAGDEPPVDSPPSAP</sequence>
<evidence type="ECO:0000256" key="13">
    <source>
        <dbReference type="ARBA" id="ARBA00023136"/>
    </source>
</evidence>
<evidence type="ECO:0000256" key="17">
    <source>
        <dbReference type="ARBA" id="ARBA00037183"/>
    </source>
</evidence>
<accession>A0AAU9F0T7</accession>
<dbReference type="InterPro" id="IPR004552">
    <property type="entry name" value="AGP_acyltrans"/>
</dbReference>
<dbReference type="CDD" id="cd07989">
    <property type="entry name" value="LPLAT_AGPAT-like"/>
    <property type="match status" value="1"/>
</dbReference>
<evidence type="ECO:0000256" key="4">
    <source>
        <dbReference type="ARBA" id="ARBA00005189"/>
    </source>
</evidence>
<keyword evidence="16 18" id="KW-0012">Acyltransferase</keyword>
<evidence type="ECO:0000313" key="21">
    <source>
        <dbReference type="Proteomes" id="UP001366166"/>
    </source>
</evidence>
<comment type="catalytic activity">
    <reaction evidence="1 18">
        <text>a 1-acyl-sn-glycero-3-phosphate + an acyl-CoA = a 1,2-diacyl-sn-glycero-3-phosphate + CoA</text>
        <dbReference type="Rhea" id="RHEA:19709"/>
        <dbReference type="ChEBI" id="CHEBI:57287"/>
        <dbReference type="ChEBI" id="CHEBI:57970"/>
        <dbReference type="ChEBI" id="CHEBI:58342"/>
        <dbReference type="ChEBI" id="CHEBI:58608"/>
        <dbReference type="EC" id="2.3.1.51"/>
    </reaction>
</comment>
<keyword evidence="12 18" id="KW-0443">Lipid metabolism</keyword>
<name>A0AAU9F0T7_9BACT</name>